<gene>
    <name evidence="4" type="ORF">KK103_13230</name>
</gene>
<dbReference type="RefSeq" id="WP_214563391.1">
    <property type="nucleotide sequence ID" value="NZ_JAHEWX010000018.1"/>
</dbReference>
<evidence type="ECO:0000259" key="3">
    <source>
        <dbReference type="Pfam" id="PF07859"/>
    </source>
</evidence>
<keyword evidence="1 4" id="KW-0378">Hydrolase</keyword>
<sequence length="285" mass="31109">MHQGTVRVEVRDDQIDGPHGPVPVRRYRPADPSASTGAPTLVWVHGGGFFRGDLDLPESDAVARALTERGLPVVTVDYRLGPLPGLPWLGRGGPRGRRRAPHARDEIVAVLHHLRDEAPSGLLLGGASAGACLAASAVATAPAMVGLVLTYGFFHGRLPRDRAVRRLVRGHRWFTHAPVLLDLSNRAYAGGHPAAVYPASDGLTRFPRTLMVDAERDVMRVSGERFAGELEHAGVPVERHVLPDSRHAFLNRPGTRDFDDTIDRIAAWADRTPEHRTPDHHTPIR</sequence>
<dbReference type="EMBL" id="JAHEWX010000018">
    <property type="protein sequence ID" value="MBT1542727.1"/>
    <property type="molecule type" value="Genomic_DNA"/>
</dbReference>
<dbReference type="Pfam" id="PF07859">
    <property type="entry name" value="Abhydrolase_3"/>
    <property type="match status" value="1"/>
</dbReference>
<name>A0A9Q2W5A4_9MICO</name>
<dbReference type="PANTHER" id="PTHR48081:SF8">
    <property type="entry name" value="ALPHA_BETA HYDROLASE FOLD-3 DOMAIN-CONTAINING PROTEIN-RELATED"/>
    <property type="match status" value="1"/>
</dbReference>
<dbReference type="SUPFAM" id="SSF53474">
    <property type="entry name" value="alpha/beta-Hydrolases"/>
    <property type="match status" value="1"/>
</dbReference>
<dbReference type="PANTHER" id="PTHR48081">
    <property type="entry name" value="AB HYDROLASE SUPERFAMILY PROTEIN C4A8.06C"/>
    <property type="match status" value="1"/>
</dbReference>
<organism evidence="4 5">
    <name type="scientific">Curtobacterium flaccumfaciens pv. flaccumfaciens</name>
    <dbReference type="NCBI Taxonomy" id="138532"/>
    <lineage>
        <taxon>Bacteria</taxon>
        <taxon>Bacillati</taxon>
        <taxon>Actinomycetota</taxon>
        <taxon>Actinomycetes</taxon>
        <taxon>Micrococcales</taxon>
        <taxon>Microbacteriaceae</taxon>
        <taxon>Curtobacterium</taxon>
    </lineage>
</organism>
<dbReference type="GO" id="GO:0016787">
    <property type="term" value="F:hydrolase activity"/>
    <property type="evidence" value="ECO:0007669"/>
    <property type="project" value="UniProtKB-KW"/>
</dbReference>
<reference evidence="4" key="1">
    <citation type="submission" date="2021-05" db="EMBL/GenBank/DDBJ databases">
        <title>Whole genome sequence of Curtobacterium flaccumfaciens pv. flaccumfaciens strain CFBP 3417.</title>
        <authorList>
            <person name="Osdaghi E."/>
            <person name="Taghouti G."/>
            <person name="Portier P."/>
            <person name="Fazliarab A."/>
            <person name="Taghavi S.M."/>
            <person name="Briand M."/>
            <person name="Le-Saux M."/>
            <person name="Jacques M.-A."/>
        </authorList>
    </citation>
    <scope>NUCLEOTIDE SEQUENCE</scope>
    <source>
        <strain evidence="4">CFBP 3417</strain>
    </source>
</reference>
<dbReference type="InterPro" id="IPR029058">
    <property type="entry name" value="AB_hydrolase_fold"/>
</dbReference>
<dbReference type="Proteomes" id="UP000709437">
    <property type="component" value="Unassembled WGS sequence"/>
</dbReference>
<dbReference type="InterPro" id="IPR013094">
    <property type="entry name" value="AB_hydrolase_3"/>
</dbReference>
<comment type="caution">
    <text evidence="4">The sequence shown here is derived from an EMBL/GenBank/DDBJ whole genome shotgun (WGS) entry which is preliminary data.</text>
</comment>
<dbReference type="InterPro" id="IPR050300">
    <property type="entry name" value="GDXG_lipolytic_enzyme"/>
</dbReference>
<evidence type="ECO:0000313" key="4">
    <source>
        <dbReference type="EMBL" id="MBT1542727.1"/>
    </source>
</evidence>
<feature type="domain" description="Alpha/beta hydrolase fold-3" evidence="3">
    <location>
        <begin position="41"/>
        <end position="250"/>
    </location>
</feature>
<proteinExistence type="predicted"/>
<dbReference type="Gene3D" id="3.40.50.1820">
    <property type="entry name" value="alpha/beta hydrolase"/>
    <property type="match status" value="1"/>
</dbReference>
<protein>
    <submittedName>
        <fullName evidence="4">Alpha/beta hydrolase</fullName>
    </submittedName>
</protein>
<evidence type="ECO:0000256" key="2">
    <source>
        <dbReference type="SAM" id="MobiDB-lite"/>
    </source>
</evidence>
<evidence type="ECO:0000256" key="1">
    <source>
        <dbReference type="ARBA" id="ARBA00022801"/>
    </source>
</evidence>
<accession>A0A9Q2W5A4</accession>
<evidence type="ECO:0000313" key="5">
    <source>
        <dbReference type="Proteomes" id="UP000709437"/>
    </source>
</evidence>
<dbReference type="AlphaFoldDB" id="A0A9Q2W5A4"/>
<feature type="region of interest" description="Disordered" evidence="2">
    <location>
        <begin position="1"/>
        <end position="36"/>
    </location>
</feature>